<dbReference type="InterPro" id="IPR017488">
    <property type="entry name" value="PSII_Psb27_cyano_bac"/>
</dbReference>
<keyword evidence="4" id="KW-1185">Reference proteome</keyword>
<accession>A0ABT0CCX2</accession>
<evidence type="ECO:0000256" key="2">
    <source>
        <dbReference type="SAM" id="SignalP"/>
    </source>
</evidence>
<dbReference type="NCBIfam" id="TIGR03044">
    <property type="entry name" value="PS_II_psb27"/>
    <property type="match status" value="1"/>
</dbReference>
<comment type="subcellular location">
    <subcellularLocation>
        <location evidence="1">Cellular thylakoid membrane</location>
        <topology evidence="1">Lipid-anchor</topology>
        <orientation evidence="1">Lumenal side</orientation>
    </subcellularLocation>
    <text evidence="1">Associated with PSII on the lumenal side of the thylakoid membrane.</text>
</comment>
<keyword evidence="1" id="KW-0564">Palmitate</keyword>
<dbReference type="RefSeq" id="WP_244351259.1">
    <property type="nucleotide sequence ID" value="NZ_JAFIRA010000033.1"/>
</dbReference>
<reference evidence="3" key="1">
    <citation type="submission" date="2021-02" db="EMBL/GenBank/DDBJ databases">
        <title>The CRISPR/cas machinery reduction and long-range gene transfer in the hot spring cyanobacterium Synechococcus.</title>
        <authorList>
            <person name="Dvorak P."/>
            <person name="Jahodarova E."/>
            <person name="Hasler P."/>
            <person name="Poulickova A."/>
        </authorList>
    </citation>
    <scope>NUCLEOTIDE SEQUENCE</scope>
    <source>
        <strain evidence="3">Rupite</strain>
    </source>
</reference>
<evidence type="ECO:0000313" key="3">
    <source>
        <dbReference type="EMBL" id="MCJ2543636.1"/>
    </source>
</evidence>
<dbReference type="Pfam" id="PF13326">
    <property type="entry name" value="PSII_Pbs27"/>
    <property type="match status" value="1"/>
</dbReference>
<dbReference type="Gene3D" id="1.20.58.810">
    <property type="entry name" value="Photosystem II Pbs27"/>
    <property type="match status" value="1"/>
</dbReference>
<sequence length="133" mass="15401">MFRTFFLRLVGLCLSITLLLGWGNPDAQAARLTGKYYEDSMTMIQTLRTVLSEGDPVMNPEEARAEAMEAIQEFSGRYHGQRYDKLQSFTTLRTVFNTLASQYRMSNRPLKPERMERVLMQLDRAEVALRREG</sequence>
<dbReference type="HAMAP" id="MF_01481">
    <property type="entry name" value="PSII_Psb27"/>
    <property type="match status" value="1"/>
</dbReference>
<evidence type="ECO:0000256" key="1">
    <source>
        <dbReference type="HAMAP-Rule" id="MF_01481"/>
    </source>
</evidence>
<gene>
    <name evidence="1 3" type="primary">psb27</name>
    <name evidence="3" type="ORF">JX360_12085</name>
</gene>
<protein>
    <recommendedName>
        <fullName evidence="1">Photosystem II lipoprotein Psb27</fullName>
    </recommendedName>
    <alternativeName>
        <fullName evidence="1">Photosystem II 11 kDa protein</fullName>
    </alternativeName>
</protein>
<feature type="chain" id="PRO_5046784474" description="Photosystem II lipoprotein Psb27" evidence="2">
    <location>
        <begin position="30"/>
        <end position="133"/>
    </location>
</feature>
<keyword evidence="1" id="KW-0793">Thylakoid</keyword>
<keyword evidence="1 2" id="KW-0732">Signal</keyword>
<keyword evidence="1" id="KW-0449">Lipoprotein</keyword>
<comment type="similarity">
    <text evidence="1">Belongs to the Psb27 family.</text>
</comment>
<name>A0ABT0CCX2_THEVL</name>
<dbReference type="InterPro" id="IPR038450">
    <property type="entry name" value="PSII_Psb27_sf"/>
</dbReference>
<comment type="caution">
    <text evidence="3">The sequence shown here is derived from an EMBL/GenBank/DDBJ whole genome shotgun (WGS) entry which is preliminary data.</text>
</comment>
<proteinExistence type="inferred from homology"/>
<keyword evidence="1" id="KW-0472">Membrane</keyword>
<comment type="function">
    <text evidence="1">Plays a role in the repair and/or biogenesis of the calcium-manganese-oxide cluster on the lumenal face of the thylakoid membrane. Its presence in a photosystem II (PSII) preparation prevents binding of some small extrinsic subunits and thus assembly of calcium-manganese-oxide cluster.</text>
</comment>
<dbReference type="Proteomes" id="UP000830835">
    <property type="component" value="Unassembled WGS sequence"/>
</dbReference>
<dbReference type="EMBL" id="JAFIRA010000033">
    <property type="protein sequence ID" value="MCJ2543636.1"/>
    <property type="molecule type" value="Genomic_DNA"/>
</dbReference>
<evidence type="ECO:0000313" key="4">
    <source>
        <dbReference type="Proteomes" id="UP000830835"/>
    </source>
</evidence>
<organism evidence="3 4">
    <name type="scientific">Thermostichus vulcanus str. 'Rupite'</name>
    <dbReference type="NCBI Taxonomy" id="2813851"/>
    <lineage>
        <taxon>Bacteria</taxon>
        <taxon>Bacillati</taxon>
        <taxon>Cyanobacteriota</taxon>
        <taxon>Cyanophyceae</taxon>
        <taxon>Thermostichales</taxon>
        <taxon>Thermostichaceae</taxon>
        <taxon>Thermostichus</taxon>
    </lineage>
</organism>
<dbReference type="InterPro" id="IPR025585">
    <property type="entry name" value="PSII_Psb27"/>
</dbReference>
<comment type="subunit">
    <text evidence="1">Monomer. Forms a complex with a monomeric, partially assembled PSII. This is probably the complex in which D1 is assembled and/or replaced.</text>
</comment>
<feature type="signal peptide" evidence="2">
    <location>
        <begin position="1"/>
        <end position="29"/>
    </location>
</feature>